<dbReference type="AlphaFoldDB" id="A0A835CHD2"/>
<accession>A0A835CHD2</accession>
<proteinExistence type="predicted"/>
<protein>
    <submittedName>
        <fullName evidence="2">Uncharacterized protein</fullName>
    </submittedName>
</protein>
<feature type="compositionally biased region" description="Polar residues" evidence="1">
    <location>
        <begin position="9"/>
        <end position="23"/>
    </location>
</feature>
<evidence type="ECO:0000313" key="3">
    <source>
        <dbReference type="Proteomes" id="UP000634136"/>
    </source>
</evidence>
<evidence type="ECO:0000256" key="1">
    <source>
        <dbReference type="SAM" id="MobiDB-lite"/>
    </source>
</evidence>
<comment type="caution">
    <text evidence="2">The sequence shown here is derived from an EMBL/GenBank/DDBJ whole genome shotgun (WGS) entry which is preliminary data.</text>
</comment>
<organism evidence="2 3">
    <name type="scientific">Senna tora</name>
    <dbReference type="NCBI Taxonomy" id="362788"/>
    <lineage>
        <taxon>Eukaryota</taxon>
        <taxon>Viridiplantae</taxon>
        <taxon>Streptophyta</taxon>
        <taxon>Embryophyta</taxon>
        <taxon>Tracheophyta</taxon>
        <taxon>Spermatophyta</taxon>
        <taxon>Magnoliopsida</taxon>
        <taxon>eudicotyledons</taxon>
        <taxon>Gunneridae</taxon>
        <taxon>Pentapetalae</taxon>
        <taxon>rosids</taxon>
        <taxon>fabids</taxon>
        <taxon>Fabales</taxon>
        <taxon>Fabaceae</taxon>
        <taxon>Caesalpinioideae</taxon>
        <taxon>Cassia clade</taxon>
        <taxon>Senna</taxon>
    </lineage>
</organism>
<keyword evidence="3" id="KW-1185">Reference proteome</keyword>
<feature type="region of interest" description="Disordered" evidence="1">
    <location>
        <begin position="1"/>
        <end position="29"/>
    </location>
</feature>
<gene>
    <name evidence="2" type="ORF">G2W53_000066</name>
</gene>
<reference evidence="2" key="1">
    <citation type="submission" date="2020-09" db="EMBL/GenBank/DDBJ databases">
        <title>Genome-Enabled Discovery of Anthraquinone Biosynthesis in Senna tora.</title>
        <authorList>
            <person name="Kang S.-H."/>
            <person name="Pandey R.P."/>
            <person name="Lee C.-M."/>
            <person name="Sim J.-S."/>
            <person name="Jeong J.-T."/>
            <person name="Choi B.-S."/>
            <person name="Jung M."/>
            <person name="Ginzburg D."/>
            <person name="Zhao K."/>
            <person name="Won S.Y."/>
            <person name="Oh T.-J."/>
            <person name="Yu Y."/>
            <person name="Kim N.-H."/>
            <person name="Lee O.R."/>
            <person name="Lee T.-H."/>
            <person name="Bashyal P."/>
            <person name="Kim T.-S."/>
            <person name="Lee W.-H."/>
            <person name="Kawkins C."/>
            <person name="Kim C.-K."/>
            <person name="Kim J.S."/>
            <person name="Ahn B.O."/>
            <person name="Rhee S.Y."/>
            <person name="Sohng J.K."/>
        </authorList>
    </citation>
    <scope>NUCLEOTIDE SEQUENCE</scope>
    <source>
        <tissue evidence="2">Leaf</tissue>
    </source>
</reference>
<evidence type="ECO:0000313" key="2">
    <source>
        <dbReference type="EMBL" id="KAF7843161.1"/>
    </source>
</evidence>
<dbReference type="Proteomes" id="UP000634136">
    <property type="component" value="Unassembled WGS sequence"/>
</dbReference>
<name>A0A835CHD2_9FABA</name>
<sequence>MSVHAPQRTVRSVDQSGRSTTPKNHGVDL</sequence>
<dbReference type="EMBL" id="JAAIUW010000001">
    <property type="protein sequence ID" value="KAF7843161.1"/>
    <property type="molecule type" value="Genomic_DNA"/>
</dbReference>